<sequence>MHGHQHNHADYNHQDLERGLRRFDVGVDVNDMSSVSIDNIVAFFTI</sequence>
<comment type="caution">
    <text evidence="1">The sequence shown here is derived from an EMBL/GenBank/DDBJ whole genome shotgun (WGS) entry which is preliminary data.</text>
</comment>
<dbReference type="Proteomes" id="UP000611629">
    <property type="component" value="Unassembled WGS sequence"/>
</dbReference>
<protein>
    <submittedName>
        <fullName evidence="1">Uncharacterized protein</fullName>
    </submittedName>
</protein>
<organism evidence="1 2">
    <name type="scientific">Sedimentibacter hydroxybenzoicus DSM 7310</name>
    <dbReference type="NCBI Taxonomy" id="1123245"/>
    <lineage>
        <taxon>Bacteria</taxon>
        <taxon>Bacillati</taxon>
        <taxon>Bacillota</taxon>
        <taxon>Tissierellia</taxon>
        <taxon>Sedimentibacter</taxon>
    </lineage>
</organism>
<dbReference type="AlphaFoldDB" id="A0A974GXP7"/>
<evidence type="ECO:0000313" key="2">
    <source>
        <dbReference type="Proteomes" id="UP000611629"/>
    </source>
</evidence>
<reference evidence="1" key="1">
    <citation type="submission" date="2020-07" db="EMBL/GenBank/DDBJ databases">
        <title>Genomic analysis of a strain of Sedimentibacter Hydroxybenzoicus DSM7310.</title>
        <authorList>
            <person name="Ma S."/>
        </authorList>
    </citation>
    <scope>NUCLEOTIDE SEQUENCE</scope>
    <source>
        <strain evidence="1">DSM 7310</strain>
    </source>
</reference>
<dbReference type="EMBL" id="JACBNQ010000028">
    <property type="protein sequence ID" value="NYB75773.1"/>
    <property type="molecule type" value="Genomic_DNA"/>
</dbReference>
<gene>
    <name evidence="1" type="ORF">HZF24_16610</name>
</gene>
<name>A0A974GXP7_SEDHY</name>
<evidence type="ECO:0000313" key="1">
    <source>
        <dbReference type="EMBL" id="NYB75773.1"/>
    </source>
</evidence>
<proteinExistence type="predicted"/>
<keyword evidence="2" id="KW-1185">Reference proteome</keyword>
<accession>A0A974GXP7</accession>